<protein>
    <submittedName>
        <fullName evidence="5">Uncharacterized protein</fullName>
    </submittedName>
</protein>
<keyword evidence="3" id="KW-0804">Transcription</keyword>
<dbReference type="EMBL" id="JAGFBR010000018">
    <property type="protein sequence ID" value="KAH0450708.1"/>
    <property type="molecule type" value="Genomic_DNA"/>
</dbReference>
<proteinExistence type="predicted"/>
<dbReference type="Proteomes" id="UP000775213">
    <property type="component" value="Unassembled WGS sequence"/>
</dbReference>
<dbReference type="InterPro" id="IPR040356">
    <property type="entry name" value="SPEAR"/>
</dbReference>
<dbReference type="PANTHER" id="PTHR33388">
    <property type="entry name" value="OS01G0212500 PROTEIN"/>
    <property type="match status" value="1"/>
</dbReference>
<evidence type="ECO:0000256" key="2">
    <source>
        <dbReference type="ARBA" id="ARBA00023015"/>
    </source>
</evidence>
<dbReference type="GO" id="GO:0003700">
    <property type="term" value="F:DNA-binding transcription factor activity"/>
    <property type="evidence" value="ECO:0007669"/>
    <property type="project" value="InterPro"/>
</dbReference>
<keyword evidence="2" id="KW-0805">Transcription regulation</keyword>
<keyword evidence="6" id="KW-1185">Reference proteome</keyword>
<dbReference type="AlphaFoldDB" id="A0AAV7G5R9"/>
<reference evidence="5 6" key="1">
    <citation type="journal article" date="2021" name="Hortic Res">
        <title>Chromosome-scale assembly of the Dendrobium chrysotoxum genome enhances the understanding of orchid evolution.</title>
        <authorList>
            <person name="Zhang Y."/>
            <person name="Zhang G.Q."/>
            <person name="Zhang D."/>
            <person name="Liu X.D."/>
            <person name="Xu X.Y."/>
            <person name="Sun W.H."/>
            <person name="Yu X."/>
            <person name="Zhu X."/>
            <person name="Wang Z.W."/>
            <person name="Zhao X."/>
            <person name="Zhong W.Y."/>
            <person name="Chen H."/>
            <person name="Yin W.L."/>
            <person name="Huang T."/>
            <person name="Niu S.C."/>
            <person name="Liu Z.J."/>
        </authorList>
    </citation>
    <scope>NUCLEOTIDE SEQUENCE [LARGE SCALE GENOMIC DNA]</scope>
    <source>
        <strain evidence="5">Lindl</strain>
    </source>
</reference>
<evidence type="ECO:0000256" key="1">
    <source>
        <dbReference type="ARBA" id="ARBA00022491"/>
    </source>
</evidence>
<evidence type="ECO:0000256" key="4">
    <source>
        <dbReference type="SAM" id="MobiDB-lite"/>
    </source>
</evidence>
<name>A0AAV7G5R9_DENCH</name>
<evidence type="ECO:0000313" key="6">
    <source>
        <dbReference type="Proteomes" id="UP000775213"/>
    </source>
</evidence>
<dbReference type="PANTHER" id="PTHR33388:SF18">
    <property type="entry name" value="PROTEIN SPEAR1"/>
    <property type="match status" value="1"/>
</dbReference>
<gene>
    <name evidence="5" type="ORF">IEQ34_021400</name>
</gene>
<sequence>MVLQEDGDPNNGGCNDRTGFSPKKPKPNKIPQRGLGIAALEKLRREDQQKRIAAAFSTSENIAATASCAGGIGSGEHLSVSFIAPTPFFPLLEQSTKPCFFGNYALFRPQADAIDGSSPLVWKSIQSESSSNSNSRLPLPPGKLQQEQHRCSLVINNFLSPTLSSGACLQMEPPSNQSYVSINPPSMPEQKLASLKRSWPFQSGSALQCGTDHKRIASSRDDASSSSCPRLNIGAEGEASKLDGSFLSLGLLPVSEPFSMQTIPFQKHFVHCLQHIQKNTEKKNSEALGPPTLYNFMGLPHDLIGSNPCDADTESKD</sequence>
<accession>A0AAV7G5R9</accession>
<feature type="region of interest" description="Disordered" evidence="4">
    <location>
        <begin position="1"/>
        <end position="33"/>
    </location>
</feature>
<keyword evidence="1" id="KW-0678">Repressor</keyword>
<evidence type="ECO:0000313" key="5">
    <source>
        <dbReference type="EMBL" id="KAH0450708.1"/>
    </source>
</evidence>
<organism evidence="5 6">
    <name type="scientific">Dendrobium chrysotoxum</name>
    <name type="common">Orchid</name>
    <dbReference type="NCBI Taxonomy" id="161865"/>
    <lineage>
        <taxon>Eukaryota</taxon>
        <taxon>Viridiplantae</taxon>
        <taxon>Streptophyta</taxon>
        <taxon>Embryophyta</taxon>
        <taxon>Tracheophyta</taxon>
        <taxon>Spermatophyta</taxon>
        <taxon>Magnoliopsida</taxon>
        <taxon>Liliopsida</taxon>
        <taxon>Asparagales</taxon>
        <taxon>Orchidaceae</taxon>
        <taxon>Epidendroideae</taxon>
        <taxon>Malaxideae</taxon>
        <taxon>Dendrobiinae</taxon>
        <taxon>Dendrobium</taxon>
    </lineage>
</organism>
<comment type="caution">
    <text evidence="5">The sequence shown here is derived from an EMBL/GenBank/DDBJ whole genome shotgun (WGS) entry which is preliminary data.</text>
</comment>
<evidence type="ECO:0000256" key="3">
    <source>
        <dbReference type="ARBA" id="ARBA00023163"/>
    </source>
</evidence>